<dbReference type="RefSeq" id="WP_377582467.1">
    <property type="nucleotide sequence ID" value="NZ_JBHTKA010000008.1"/>
</dbReference>
<dbReference type="Proteomes" id="UP001597112">
    <property type="component" value="Unassembled WGS sequence"/>
</dbReference>
<sequence length="56" mass="6701">MADETLIKAHILNWTEAEFIYTVLEIENIRFATIEEIALMKLDLKRRTEKRFLGYV</sequence>
<name>A0ABW3K7B8_9BACT</name>
<accession>A0ABW3K7B8</accession>
<organism evidence="1 2">
    <name type="scientific">Ohtaekwangia kribbensis</name>
    <dbReference type="NCBI Taxonomy" id="688913"/>
    <lineage>
        <taxon>Bacteria</taxon>
        <taxon>Pseudomonadati</taxon>
        <taxon>Bacteroidota</taxon>
        <taxon>Cytophagia</taxon>
        <taxon>Cytophagales</taxon>
        <taxon>Fulvivirgaceae</taxon>
        <taxon>Ohtaekwangia</taxon>
    </lineage>
</organism>
<protein>
    <submittedName>
        <fullName evidence="1">Uncharacterized protein</fullName>
    </submittedName>
</protein>
<gene>
    <name evidence="1" type="ORF">ACFQ21_21435</name>
</gene>
<evidence type="ECO:0000313" key="2">
    <source>
        <dbReference type="Proteomes" id="UP001597112"/>
    </source>
</evidence>
<comment type="caution">
    <text evidence="1">The sequence shown here is derived from an EMBL/GenBank/DDBJ whole genome shotgun (WGS) entry which is preliminary data.</text>
</comment>
<keyword evidence="2" id="KW-1185">Reference proteome</keyword>
<evidence type="ECO:0000313" key="1">
    <source>
        <dbReference type="EMBL" id="MFD1001903.1"/>
    </source>
</evidence>
<reference evidence="2" key="1">
    <citation type="journal article" date="2019" name="Int. J. Syst. Evol. Microbiol.">
        <title>The Global Catalogue of Microorganisms (GCM) 10K type strain sequencing project: providing services to taxonomists for standard genome sequencing and annotation.</title>
        <authorList>
            <consortium name="The Broad Institute Genomics Platform"/>
            <consortium name="The Broad Institute Genome Sequencing Center for Infectious Disease"/>
            <person name="Wu L."/>
            <person name="Ma J."/>
        </authorList>
    </citation>
    <scope>NUCLEOTIDE SEQUENCE [LARGE SCALE GENOMIC DNA]</scope>
    <source>
        <strain evidence="2">CCUG 58938</strain>
    </source>
</reference>
<proteinExistence type="predicted"/>
<dbReference type="EMBL" id="JBHTKA010000008">
    <property type="protein sequence ID" value="MFD1001903.1"/>
    <property type="molecule type" value="Genomic_DNA"/>
</dbReference>